<accession>A0A392UX91</accession>
<organism evidence="1 2">
    <name type="scientific">Trifolium medium</name>
    <dbReference type="NCBI Taxonomy" id="97028"/>
    <lineage>
        <taxon>Eukaryota</taxon>
        <taxon>Viridiplantae</taxon>
        <taxon>Streptophyta</taxon>
        <taxon>Embryophyta</taxon>
        <taxon>Tracheophyta</taxon>
        <taxon>Spermatophyta</taxon>
        <taxon>Magnoliopsida</taxon>
        <taxon>eudicotyledons</taxon>
        <taxon>Gunneridae</taxon>
        <taxon>Pentapetalae</taxon>
        <taxon>rosids</taxon>
        <taxon>fabids</taxon>
        <taxon>Fabales</taxon>
        <taxon>Fabaceae</taxon>
        <taxon>Papilionoideae</taxon>
        <taxon>50 kb inversion clade</taxon>
        <taxon>NPAAA clade</taxon>
        <taxon>Hologalegina</taxon>
        <taxon>IRL clade</taxon>
        <taxon>Trifolieae</taxon>
        <taxon>Trifolium</taxon>
    </lineage>
</organism>
<keyword evidence="2" id="KW-1185">Reference proteome</keyword>
<protein>
    <submittedName>
        <fullName evidence="1">Uncharacterized protein</fullName>
    </submittedName>
</protein>
<reference evidence="1 2" key="1">
    <citation type="journal article" date="2018" name="Front. Plant Sci.">
        <title>Red Clover (Trifolium pratense) and Zigzag Clover (T. medium) - A Picture of Genomic Similarities and Differences.</title>
        <authorList>
            <person name="Dluhosova J."/>
            <person name="Istvanek J."/>
            <person name="Nedelnik J."/>
            <person name="Repkova J."/>
        </authorList>
    </citation>
    <scope>NUCLEOTIDE SEQUENCE [LARGE SCALE GENOMIC DNA]</scope>
    <source>
        <strain evidence="2">cv. 10/8</strain>
        <tissue evidence="1">Leaf</tissue>
    </source>
</reference>
<dbReference type="EMBL" id="LXQA010975244">
    <property type="protein sequence ID" value="MCI79511.1"/>
    <property type="molecule type" value="Genomic_DNA"/>
</dbReference>
<dbReference type="AlphaFoldDB" id="A0A392UX91"/>
<evidence type="ECO:0000313" key="1">
    <source>
        <dbReference type="EMBL" id="MCI79511.1"/>
    </source>
</evidence>
<name>A0A392UX91_9FABA</name>
<feature type="non-terminal residue" evidence="1">
    <location>
        <position position="41"/>
    </location>
</feature>
<evidence type="ECO:0000313" key="2">
    <source>
        <dbReference type="Proteomes" id="UP000265520"/>
    </source>
</evidence>
<sequence length="41" mass="4544">MRVICKPPSLTRAQNTVRDAGCDEDDATDVELPQTLIFVQP</sequence>
<proteinExistence type="predicted"/>
<dbReference type="Proteomes" id="UP000265520">
    <property type="component" value="Unassembled WGS sequence"/>
</dbReference>
<comment type="caution">
    <text evidence="1">The sequence shown here is derived from an EMBL/GenBank/DDBJ whole genome shotgun (WGS) entry which is preliminary data.</text>
</comment>